<evidence type="ECO:0000313" key="1">
    <source>
        <dbReference type="EMBL" id="NGY60886.1"/>
    </source>
</evidence>
<protein>
    <submittedName>
        <fullName evidence="1">Uncharacterized protein</fullName>
    </submittedName>
</protein>
<dbReference type="Proteomes" id="UP000481360">
    <property type="component" value="Unassembled WGS sequence"/>
</dbReference>
<comment type="caution">
    <text evidence="1">The sequence shown here is derived from an EMBL/GenBank/DDBJ whole genome shotgun (WGS) entry which is preliminary data.</text>
</comment>
<dbReference type="RefSeq" id="WP_166046855.1">
    <property type="nucleotide sequence ID" value="NZ_JAAMPJ010000004.1"/>
</dbReference>
<proteinExistence type="predicted"/>
<gene>
    <name evidence="1" type="ORF">G7043_18300</name>
</gene>
<organism evidence="1 2">
    <name type="scientific">Lentzea alba</name>
    <dbReference type="NCBI Taxonomy" id="2714351"/>
    <lineage>
        <taxon>Bacteria</taxon>
        <taxon>Bacillati</taxon>
        <taxon>Actinomycetota</taxon>
        <taxon>Actinomycetes</taxon>
        <taxon>Pseudonocardiales</taxon>
        <taxon>Pseudonocardiaceae</taxon>
        <taxon>Lentzea</taxon>
    </lineage>
</organism>
<evidence type="ECO:0000313" key="2">
    <source>
        <dbReference type="Proteomes" id="UP000481360"/>
    </source>
</evidence>
<accession>A0A7C9RS66</accession>
<dbReference type="EMBL" id="JAAMPJ010000004">
    <property type="protein sequence ID" value="NGY60886.1"/>
    <property type="molecule type" value="Genomic_DNA"/>
</dbReference>
<name>A0A7C9RS66_9PSEU</name>
<reference evidence="1 2" key="1">
    <citation type="submission" date="2020-03" db="EMBL/GenBank/DDBJ databases">
        <title>Isolation and identification of active actinomycetes.</title>
        <authorList>
            <person name="Sun X."/>
        </authorList>
    </citation>
    <scope>NUCLEOTIDE SEQUENCE [LARGE SCALE GENOMIC DNA]</scope>
    <source>
        <strain evidence="1 2">NEAU-D13</strain>
    </source>
</reference>
<keyword evidence="2" id="KW-1185">Reference proteome</keyword>
<sequence>MTLPDALRPWAATLSTMDLDLATALGPLLKDLDEFINAATTTHPHRGEPDGFGGIGLRGEPERILVSEWALAEHFPHEFLRRAATGELLYTTPEFVEPHRKGQAAVLVDAGPDQLGAARLVQLAALIVLQRREPDLLLGVLGDEPGSWHPADLKRLLDARRAARPDQGDVRKWADTVDDLWLLSSPRLTSSRCLTTTESAWDDRGATAVRVELNGLTTELTLPGRRHGVRLLRGNLRTPPPDPKRTTTLRFPSFPGAEKVLLARGGTDRDLVVLRVVSGSQKIHRLPGRLLAAAQVDKRIVTLVEQDGVVRPHVIGNQIRAFNRLRVPAEELQIDPEQVAATGLAPLHLFGNSVLCRWNEDWNWWALEAGVPPRFTAFAVVAPGNHPADEPRTSRTPVLLGPPPLFATPEKDNRWRFDGHADIVLPEGARPLGLHLFEDNKPGIVFQEGLILRVRTAARTRTLTAWSGAPAVVHPMQPWVAAPRPDGRIEVGHLVTGQRIATMRGDA</sequence>
<dbReference type="AlphaFoldDB" id="A0A7C9RS66"/>